<dbReference type="SMART" id="SM01060">
    <property type="entry name" value="Catalase"/>
    <property type="match status" value="1"/>
</dbReference>
<feature type="compositionally biased region" description="Polar residues" evidence="11">
    <location>
        <begin position="399"/>
        <end position="413"/>
    </location>
</feature>
<evidence type="ECO:0000256" key="4">
    <source>
        <dbReference type="ARBA" id="ARBA00022559"/>
    </source>
</evidence>
<dbReference type="InterPro" id="IPR010582">
    <property type="entry name" value="Catalase_immune_responsive"/>
</dbReference>
<dbReference type="Gene3D" id="3.40.50.880">
    <property type="match status" value="1"/>
</dbReference>
<comment type="caution">
    <text evidence="13">The sequence shown here is derived from an EMBL/GenBank/DDBJ whole genome shotgun (WGS) entry which is preliminary data.</text>
</comment>
<evidence type="ECO:0000313" key="14">
    <source>
        <dbReference type="Proteomes" id="UP001549162"/>
    </source>
</evidence>
<dbReference type="EMBL" id="JBEPMA010000011">
    <property type="protein sequence ID" value="MET3617946.1"/>
    <property type="molecule type" value="Genomic_DNA"/>
</dbReference>
<feature type="domain" description="Catalase core" evidence="12">
    <location>
        <begin position="27"/>
        <end position="415"/>
    </location>
</feature>
<keyword evidence="6 10" id="KW-0479">Metal-binding</keyword>
<dbReference type="Gene3D" id="1.20.1370.20">
    <property type="match status" value="1"/>
</dbReference>
<reference evidence="13 14" key="1">
    <citation type="submission" date="2024-06" db="EMBL/GenBank/DDBJ databases">
        <title>Genomic Encyclopedia of Type Strains, Phase IV (KMG-IV): sequencing the most valuable type-strain genomes for metagenomic binning, comparative biology and taxonomic classification.</title>
        <authorList>
            <person name="Goeker M."/>
        </authorList>
    </citation>
    <scope>NUCLEOTIDE SEQUENCE [LARGE SCALE GENOMIC DNA]</scope>
    <source>
        <strain evidence="13 14">DSM 21460</strain>
    </source>
</reference>
<evidence type="ECO:0000259" key="12">
    <source>
        <dbReference type="SMART" id="SM01060"/>
    </source>
</evidence>
<dbReference type="InterPro" id="IPR018028">
    <property type="entry name" value="Catalase"/>
</dbReference>
<keyword evidence="8 10" id="KW-0408">Iron</keyword>
<dbReference type="Pfam" id="PF00199">
    <property type="entry name" value="Catalase"/>
    <property type="match status" value="1"/>
</dbReference>
<dbReference type="PROSITE" id="PS51402">
    <property type="entry name" value="CATALASE_3"/>
    <property type="match status" value="1"/>
</dbReference>
<evidence type="ECO:0000256" key="6">
    <source>
        <dbReference type="ARBA" id="ARBA00022723"/>
    </source>
</evidence>
<feature type="compositionally biased region" description="Acidic residues" evidence="11">
    <location>
        <begin position="518"/>
        <end position="528"/>
    </location>
</feature>
<organism evidence="13 14">
    <name type="scientific">Peptoniphilus olsenii</name>
    <dbReference type="NCBI Taxonomy" id="411570"/>
    <lineage>
        <taxon>Bacteria</taxon>
        <taxon>Bacillati</taxon>
        <taxon>Bacillota</taxon>
        <taxon>Tissierellia</taxon>
        <taxon>Tissierellales</taxon>
        <taxon>Peptoniphilaceae</taxon>
        <taxon>Peptoniphilus</taxon>
    </lineage>
</organism>
<evidence type="ECO:0000313" key="13">
    <source>
        <dbReference type="EMBL" id="MET3617946.1"/>
    </source>
</evidence>
<feature type="region of interest" description="Disordered" evidence="11">
    <location>
        <begin position="390"/>
        <end position="413"/>
    </location>
</feature>
<dbReference type="PRINTS" id="PR00067">
    <property type="entry name" value="CATALASE"/>
</dbReference>
<evidence type="ECO:0000256" key="1">
    <source>
        <dbReference type="ARBA" id="ARBA00001971"/>
    </source>
</evidence>
<dbReference type="Pfam" id="PF18011">
    <property type="entry name" value="Catalase_C"/>
    <property type="match status" value="1"/>
</dbReference>
<dbReference type="Proteomes" id="UP001549162">
    <property type="component" value="Unassembled WGS sequence"/>
</dbReference>
<keyword evidence="7 10" id="KW-0560">Oxidoreductase</keyword>
<dbReference type="PANTHER" id="PTHR42821">
    <property type="entry name" value="CATALASE"/>
    <property type="match status" value="1"/>
</dbReference>
<dbReference type="InterPro" id="IPR024712">
    <property type="entry name" value="Catalase_clade2"/>
</dbReference>
<feature type="region of interest" description="Disordered" evidence="11">
    <location>
        <begin position="505"/>
        <end position="536"/>
    </location>
</feature>
<accession>A0ABV2JB25</accession>
<evidence type="ECO:0000256" key="11">
    <source>
        <dbReference type="SAM" id="MobiDB-lite"/>
    </source>
</evidence>
<evidence type="ECO:0000256" key="3">
    <source>
        <dbReference type="ARBA" id="ARBA00012314"/>
    </source>
</evidence>
<dbReference type="InterPro" id="IPR002226">
    <property type="entry name" value="Catalase_haem_BS"/>
</dbReference>
<dbReference type="InterPro" id="IPR011614">
    <property type="entry name" value="Catalase_core"/>
</dbReference>
<proteinExistence type="inferred from homology"/>
<keyword evidence="4 10" id="KW-0575">Peroxidase</keyword>
<dbReference type="Gene3D" id="2.40.180.10">
    <property type="entry name" value="Catalase core domain"/>
    <property type="match status" value="1"/>
</dbReference>
<dbReference type="Pfam" id="PF06628">
    <property type="entry name" value="Catalase-rel"/>
    <property type="match status" value="1"/>
</dbReference>
<dbReference type="PANTHER" id="PTHR42821:SF1">
    <property type="entry name" value="CATALASE-B"/>
    <property type="match status" value="1"/>
</dbReference>
<sequence length="695" mass="79419">MADNKKKNDKLSQLENFYVDEKGKFMSTNEGVRVSNDTETLKAGQRGPSLLQDFHHQEKMQHFDRERIPERVVHARGVGAHGTFTVTNDMSKYTSADFLRGKGKETPVFLRFSTVQGSKGSADTVRDPHGFAVKFYTQEGNFDIPGLTHAVFFIQDAIKFPDLIHSVKPEPKTEVPQGQSAHTNFWDFVANNPETIHNVFWQMSDRAIPRSMRMVEGFGIHTYRLVNEDGVAYFVRFHFKPELGAHSLIWDEAQKLQGRDPDFHRKDLTEAIDKGDYPRWTFGAQIIEEDEEFMFDFDILDPTKLWPEEIVPVTEFGTLELNRNVENFFAETEQAAFHPGNFVPGIEPSNDPLLQGRIFSYTDTQMHRLGGPNFQHLPINRPLVDVRNNQRDGQHQTKIHTSQTNYSHNSLSDNDPKVAATSDGGYEVLRQTVGGFKTRSKPKKFLDFYTQAKLYFDSLTDWEKEHTLAGFKFELTKVTKPEVRQQVINLLMRVDEDAAKEVGEYLGLTPEKQKNPYEDDTTGSDDGEDIKYGGKSVDKSPALSLAKQPKKPNTLKVGVLIRDTFDKTLVEPAIEAMEKSGMYVDIISDKLGYMNIGGKKHEIKETFISTDTVLYDAIYVAGLEGLEPKYKGEINQFVEDAYKYFIPLIVAKDSVEYLTEDRREEPGILVLDKENSDKVVELVTEMRYWERDLTK</sequence>
<evidence type="ECO:0000256" key="9">
    <source>
        <dbReference type="ARBA" id="ARBA00023324"/>
    </source>
</evidence>
<dbReference type="InterPro" id="IPR043156">
    <property type="entry name" value="Catalase_clade2_helical"/>
</dbReference>
<protein>
    <recommendedName>
        <fullName evidence="3 10">Catalase</fullName>
        <ecNumber evidence="3 10">1.11.1.6</ecNumber>
    </recommendedName>
</protein>
<dbReference type="InterPro" id="IPR029062">
    <property type="entry name" value="Class_I_gatase-like"/>
</dbReference>
<keyword evidence="14" id="KW-1185">Reference proteome</keyword>
<evidence type="ECO:0000256" key="5">
    <source>
        <dbReference type="ARBA" id="ARBA00022617"/>
    </source>
</evidence>
<keyword evidence="9 10" id="KW-0376">Hydrogen peroxide</keyword>
<dbReference type="RefSeq" id="WP_354368855.1">
    <property type="nucleotide sequence ID" value="NZ_JBEPMA010000011.1"/>
</dbReference>
<evidence type="ECO:0000256" key="2">
    <source>
        <dbReference type="ARBA" id="ARBA00010660"/>
    </source>
</evidence>
<dbReference type="PIRSF" id="PIRSF038927">
    <property type="entry name" value="Catalase_clade2"/>
    <property type="match status" value="1"/>
</dbReference>
<comment type="similarity">
    <text evidence="2">Belongs to the catalase family. HPII subfamily.</text>
</comment>
<evidence type="ECO:0000256" key="8">
    <source>
        <dbReference type="ARBA" id="ARBA00023004"/>
    </source>
</evidence>
<evidence type="ECO:0000256" key="7">
    <source>
        <dbReference type="ARBA" id="ARBA00023002"/>
    </source>
</evidence>
<dbReference type="InterPro" id="IPR041399">
    <property type="entry name" value="Catalase_large_C"/>
</dbReference>
<gene>
    <name evidence="13" type="ORF">ABID14_001581</name>
</gene>
<dbReference type="InterPro" id="IPR020835">
    <property type="entry name" value="Catalase_sf"/>
</dbReference>
<dbReference type="EC" id="1.11.1.6" evidence="3 10"/>
<name>A0ABV2JB25_9FIRM</name>
<comment type="catalytic activity">
    <reaction evidence="10">
        <text>2 H2O2 = O2 + 2 H2O</text>
        <dbReference type="Rhea" id="RHEA:20309"/>
        <dbReference type="ChEBI" id="CHEBI:15377"/>
        <dbReference type="ChEBI" id="CHEBI:15379"/>
        <dbReference type="ChEBI" id="CHEBI:16240"/>
        <dbReference type="EC" id="1.11.1.6"/>
    </reaction>
</comment>
<keyword evidence="5 10" id="KW-0349">Heme</keyword>
<comment type="function">
    <text evidence="10">Decomposes hydrogen peroxide into water and oxygen; serves to protect cells from the toxic effects of hydrogen peroxide.</text>
</comment>
<dbReference type="PROSITE" id="PS00437">
    <property type="entry name" value="CATALASE_1"/>
    <property type="match status" value="1"/>
</dbReference>
<comment type="cofactor">
    <cofactor evidence="1 10">
        <name>heme</name>
        <dbReference type="ChEBI" id="CHEBI:30413"/>
    </cofactor>
</comment>
<dbReference type="GO" id="GO:0004096">
    <property type="term" value="F:catalase activity"/>
    <property type="evidence" value="ECO:0007669"/>
    <property type="project" value="UniProtKB-EC"/>
</dbReference>
<evidence type="ECO:0000256" key="10">
    <source>
        <dbReference type="PIRNR" id="PIRNR038927"/>
    </source>
</evidence>
<dbReference type="SUPFAM" id="SSF56634">
    <property type="entry name" value="Heme-dependent catalase-like"/>
    <property type="match status" value="1"/>
</dbReference>